<dbReference type="SMART" id="SM01117">
    <property type="entry name" value="Cyt-b5"/>
    <property type="match status" value="1"/>
</dbReference>
<dbReference type="GO" id="GO:0033754">
    <property type="term" value="F:indoleamine 2,3-dioxygenase activity"/>
    <property type="evidence" value="ECO:0007669"/>
    <property type="project" value="TreeGrafter"/>
</dbReference>
<dbReference type="Pfam" id="PF01231">
    <property type="entry name" value="IDO"/>
    <property type="match status" value="2"/>
</dbReference>
<dbReference type="GO" id="GO:0019441">
    <property type="term" value="P:L-tryptophan catabolic process to kynurenine"/>
    <property type="evidence" value="ECO:0007669"/>
    <property type="project" value="InterPro"/>
</dbReference>
<evidence type="ECO:0000256" key="5">
    <source>
        <dbReference type="PIRSR" id="PIRSR600898-1"/>
    </source>
</evidence>
<dbReference type="PROSITE" id="PS00191">
    <property type="entry name" value="CYTOCHROME_B5_1"/>
    <property type="match status" value="1"/>
</dbReference>
<dbReference type="SUPFAM" id="SSF140959">
    <property type="entry name" value="Indolic compounds 2,3-dioxygenase-like"/>
    <property type="match status" value="2"/>
</dbReference>
<dbReference type="GO" id="GO:0005737">
    <property type="term" value="C:cytoplasm"/>
    <property type="evidence" value="ECO:0007669"/>
    <property type="project" value="TreeGrafter"/>
</dbReference>
<dbReference type="GO" id="GO:0046872">
    <property type="term" value="F:metal ion binding"/>
    <property type="evidence" value="ECO:0007669"/>
    <property type="project" value="UniProtKB-KW"/>
</dbReference>
<evidence type="ECO:0000313" key="7">
    <source>
        <dbReference type="EMBL" id="CAJ1370465.1"/>
    </source>
</evidence>
<dbReference type="Gene3D" id="3.10.120.10">
    <property type="entry name" value="Cytochrome b5-like heme/steroid binding domain"/>
    <property type="match status" value="1"/>
</dbReference>
<dbReference type="PANTHER" id="PTHR28657">
    <property type="entry name" value="INDOLEAMINE 2,3-DIOXYGENASE"/>
    <property type="match status" value="1"/>
</dbReference>
<evidence type="ECO:0000313" key="8">
    <source>
        <dbReference type="Proteomes" id="UP001178507"/>
    </source>
</evidence>
<dbReference type="PANTHER" id="PTHR28657:SF5">
    <property type="entry name" value="INDOLEAMINE 2,3-DIOXYGENASE"/>
    <property type="match status" value="1"/>
</dbReference>
<keyword evidence="4 5" id="KW-0408">Iron</keyword>
<evidence type="ECO:0000256" key="3">
    <source>
        <dbReference type="ARBA" id="ARBA00022723"/>
    </source>
</evidence>
<dbReference type="InterPro" id="IPR036400">
    <property type="entry name" value="Cyt_B5-like_heme/steroid_sf"/>
</dbReference>
<proteinExistence type="inferred from homology"/>
<comment type="caution">
    <text evidence="7">The sequence shown here is derived from an EMBL/GenBank/DDBJ whole genome shotgun (WGS) entry which is preliminary data.</text>
</comment>
<dbReference type="Proteomes" id="UP001178507">
    <property type="component" value="Unassembled WGS sequence"/>
</dbReference>
<feature type="binding site" description="proximal binding residue" evidence="5">
    <location>
        <position position="485"/>
    </location>
    <ligand>
        <name>heme b</name>
        <dbReference type="ChEBI" id="CHEBI:60344"/>
    </ligand>
    <ligandPart>
        <name>Fe</name>
        <dbReference type="ChEBI" id="CHEBI:18248"/>
    </ligandPart>
</feature>
<protein>
    <recommendedName>
        <fullName evidence="6">Cytochrome b5 heme-binding domain-containing protein</fullName>
    </recommendedName>
</protein>
<dbReference type="InterPro" id="IPR018506">
    <property type="entry name" value="Cyt_B5_heme-BS"/>
</dbReference>
<reference evidence="7" key="1">
    <citation type="submission" date="2023-08" db="EMBL/GenBank/DDBJ databases">
        <authorList>
            <person name="Chen Y."/>
            <person name="Shah S."/>
            <person name="Dougan E. K."/>
            <person name="Thang M."/>
            <person name="Chan C."/>
        </authorList>
    </citation>
    <scope>NUCLEOTIDE SEQUENCE</scope>
</reference>
<dbReference type="AlphaFoldDB" id="A0AA36HKX5"/>
<dbReference type="GO" id="GO:0020037">
    <property type="term" value="F:heme binding"/>
    <property type="evidence" value="ECO:0007669"/>
    <property type="project" value="InterPro"/>
</dbReference>
<accession>A0AA36HKX5</accession>
<dbReference type="SUPFAM" id="SSF55856">
    <property type="entry name" value="Cytochrome b5-like heme/steroid binding domain"/>
    <property type="match status" value="1"/>
</dbReference>
<dbReference type="Gene3D" id="1.20.58.480">
    <property type="match status" value="2"/>
</dbReference>
<keyword evidence="3 5" id="KW-0479">Metal-binding</keyword>
<evidence type="ECO:0000256" key="4">
    <source>
        <dbReference type="ARBA" id="ARBA00023004"/>
    </source>
</evidence>
<keyword evidence="8" id="KW-1185">Reference proteome</keyword>
<gene>
    <name evidence="7" type="ORF">EVOR1521_LOCUS1031</name>
</gene>
<dbReference type="InterPro" id="IPR001199">
    <property type="entry name" value="Cyt_B5-like_heme/steroid-bd"/>
</dbReference>
<dbReference type="PROSITE" id="PS50255">
    <property type="entry name" value="CYTOCHROME_B5_2"/>
    <property type="match status" value="1"/>
</dbReference>
<feature type="domain" description="Cytochrome b5 heme-binding" evidence="6">
    <location>
        <begin position="10"/>
        <end position="86"/>
    </location>
</feature>
<sequence length="1034" mass="116387">MGNACPHRQTTAVTVPRVSPQEVQENGWVVIYGKVYNVHEYMAKHPGGRDLLLGVGGRDATVEFETMRHSDFAFAQLEKLFVGNYDASTHANAASESREHGMPKKLELTGGHLSRSTLEMHQMAWWDVAGRGFLPAFDPIKQLPPPWDHLSAVLQVLPAYAVQGRFPELAEAELKGRLPVTEDALDSLNEGELEALHSMLGYVCLGFINKIPEIYEDSSVDIIAGPRENLQELPSWLARPWISVSEKLGRRPMLDYAGCVLNNWERIDPEGPVTPSNVRLLRRFTGLVDEEWFFKTHIIIEAEGSHVVSSLEAISKAMASENWHNLLQALRSLEEALWRLTSVCLPIMFARSPEDRTLLCEPFLFYFRLRNYIKSLDVRMEGSDGELREFHLHGPSGAMSTILPSVDAALGIRNTSAELREAVKNFEMYVPRAHRDFLNKLRNAPQSVKTFIETRKGSMDENTWFAMAGAYNSCISRVLDFRWKHWSFVEQFIVRPSSSKTTTNMSACPVMDRSNGKGKGECKSQIVGTGGTTFDYLQQHITDSQRARIQIGSVADVMKTPELTPLTRGSTPLLPKMPLLESSLWDPTGRNGFATLRMANLPNWGPLFHAPLPGCSALLELASVIPTLCYTHPGLEHMENSSFAHPFVTKCEEKRLEIESLIKPSKDGTPAENLPVADLEQTWLVLTMVVAAYGSSRRPPMPKASSRCPAMAAKEGADVRRKEKDAELLPEWMLNIIKHLESLVGRQWSGAPGYSELILNNWCVPGLDKEQAEDFVISRDTIHLVRPCVRFLATPEEEWHRKFHLVLEAEGGRAISAATRTLMPAISTRDNNAIISALSQLAADIDSLCEFQRRQFEGKDSRGEAMLMQRLRSFVAAELLDEEYAVWVYTEGSSPLLPAMHAILGLKKLDGISGPLQEHWQTQGRRCMPKNHRLFLDGLEQSMSVRAYCLREWRCAPVERIAALEDSFNNCIEALLRYCSLRERLVNRMFSGTARIRQLSSEQEQVIRSGRMALLQMRRIADSRRMLLLKPPPI</sequence>
<dbReference type="InterPro" id="IPR000898">
    <property type="entry name" value="Indolamine_dOase"/>
</dbReference>
<dbReference type="Pfam" id="PF00173">
    <property type="entry name" value="Cyt-b5"/>
    <property type="match status" value="1"/>
</dbReference>
<comment type="similarity">
    <text evidence="1">Belongs to the indoleamine 2,3-dioxygenase family.</text>
</comment>
<keyword evidence="2 5" id="KW-0349">Heme</keyword>
<name>A0AA36HKX5_9DINO</name>
<dbReference type="EMBL" id="CAUJNA010000019">
    <property type="protein sequence ID" value="CAJ1370465.1"/>
    <property type="molecule type" value="Genomic_DNA"/>
</dbReference>
<organism evidence="7 8">
    <name type="scientific">Effrenium voratum</name>
    <dbReference type="NCBI Taxonomy" id="2562239"/>
    <lineage>
        <taxon>Eukaryota</taxon>
        <taxon>Sar</taxon>
        <taxon>Alveolata</taxon>
        <taxon>Dinophyceae</taxon>
        <taxon>Suessiales</taxon>
        <taxon>Symbiodiniaceae</taxon>
        <taxon>Effrenium</taxon>
    </lineage>
</organism>
<dbReference type="InterPro" id="IPR037217">
    <property type="entry name" value="Trp/Indoleamine_2_3_dOase-like"/>
</dbReference>
<evidence type="ECO:0000256" key="1">
    <source>
        <dbReference type="ARBA" id="ARBA00007119"/>
    </source>
</evidence>
<evidence type="ECO:0000256" key="2">
    <source>
        <dbReference type="ARBA" id="ARBA00022617"/>
    </source>
</evidence>
<dbReference type="GO" id="GO:0034354">
    <property type="term" value="P:'de novo' NAD+ biosynthetic process from L-tryptophan"/>
    <property type="evidence" value="ECO:0007669"/>
    <property type="project" value="TreeGrafter"/>
</dbReference>
<evidence type="ECO:0000259" key="6">
    <source>
        <dbReference type="PROSITE" id="PS50255"/>
    </source>
</evidence>